<dbReference type="SUPFAM" id="SSF53300">
    <property type="entry name" value="vWA-like"/>
    <property type="match status" value="1"/>
</dbReference>
<dbReference type="PANTHER" id="PTHR24020">
    <property type="entry name" value="COLLAGEN ALPHA"/>
    <property type="match status" value="1"/>
</dbReference>
<feature type="non-terminal residue" evidence="2">
    <location>
        <position position="319"/>
    </location>
</feature>
<proteinExistence type="predicted"/>
<gene>
    <name evidence="2" type="ORF">OFUS_LOCUS4642</name>
</gene>
<dbReference type="InterPro" id="IPR002035">
    <property type="entry name" value="VWF_A"/>
</dbReference>
<organism evidence="2 3">
    <name type="scientific">Owenia fusiformis</name>
    <name type="common">Polychaete worm</name>
    <dbReference type="NCBI Taxonomy" id="6347"/>
    <lineage>
        <taxon>Eukaryota</taxon>
        <taxon>Metazoa</taxon>
        <taxon>Spiralia</taxon>
        <taxon>Lophotrochozoa</taxon>
        <taxon>Annelida</taxon>
        <taxon>Polychaeta</taxon>
        <taxon>Sedentaria</taxon>
        <taxon>Canalipalpata</taxon>
        <taxon>Sabellida</taxon>
        <taxon>Oweniida</taxon>
        <taxon>Oweniidae</taxon>
        <taxon>Owenia</taxon>
    </lineage>
</organism>
<dbReference type="PROSITE" id="PS50234">
    <property type="entry name" value="VWFA"/>
    <property type="match status" value="1"/>
</dbReference>
<feature type="compositionally biased region" description="Polar residues" evidence="1">
    <location>
        <begin position="268"/>
        <end position="281"/>
    </location>
</feature>
<comment type="caution">
    <text evidence="2">The sequence shown here is derived from an EMBL/GenBank/DDBJ whole genome shotgun (WGS) entry which is preliminary data.</text>
</comment>
<feature type="compositionally biased region" description="Basic and acidic residues" evidence="1">
    <location>
        <begin position="254"/>
        <end position="267"/>
    </location>
</feature>
<dbReference type="PANTHER" id="PTHR24020:SF84">
    <property type="entry name" value="VWFA DOMAIN-CONTAINING PROTEIN"/>
    <property type="match status" value="1"/>
</dbReference>
<dbReference type="EMBL" id="CAIIXF020000002">
    <property type="protein sequence ID" value="CAH1777632.1"/>
    <property type="molecule type" value="Genomic_DNA"/>
</dbReference>
<dbReference type="Proteomes" id="UP000749559">
    <property type="component" value="Unassembled WGS sequence"/>
</dbReference>
<dbReference type="Gene3D" id="3.40.50.410">
    <property type="entry name" value="von Willebrand factor, type A domain"/>
    <property type="match status" value="1"/>
</dbReference>
<reference evidence="2" key="1">
    <citation type="submission" date="2022-03" db="EMBL/GenBank/DDBJ databases">
        <authorList>
            <person name="Martin C."/>
        </authorList>
    </citation>
    <scope>NUCLEOTIDE SEQUENCE</scope>
</reference>
<protein>
    <submittedName>
        <fullName evidence="2">Uncharacterized protein</fullName>
    </submittedName>
</protein>
<feature type="region of interest" description="Disordered" evidence="1">
    <location>
        <begin position="245"/>
        <end position="319"/>
    </location>
</feature>
<dbReference type="AlphaFoldDB" id="A0A8J1THN8"/>
<name>A0A8J1THN8_OWEFU</name>
<sequence length="319" mass="35616">GISKNKENMSSKKEQVFIFMILFLDHIEWSSQIAIRNEYCMDIVVAIDTGCSVDLANPNPKELVSRLMVNLKLSSNHTRFGIILYNKVVENKMFLDDYTNRVEYLLALHYLKLGRIGCGSRAHRAMDMSWSTMFTVQNGARGPEIPKVFILITDGVMHPNKVKKAIKEAAILKSNGVHVIIIGLKSTKYENYNSSDTFLSIATNSSYITMGYESTIDNPNDFPYFTPYLTDNIFPNISFCPSDSDIPLSGDDDVGNHNDGGEGKTGERQITTQPKDASPTASPHEGIPTRPKPTTPARRTRPPPTLGWGLIPRFPLGRK</sequence>
<accession>A0A8J1THN8</accession>
<evidence type="ECO:0000256" key="1">
    <source>
        <dbReference type="SAM" id="MobiDB-lite"/>
    </source>
</evidence>
<dbReference type="Pfam" id="PF00092">
    <property type="entry name" value="VWA"/>
    <property type="match status" value="1"/>
</dbReference>
<dbReference type="InterPro" id="IPR036465">
    <property type="entry name" value="vWFA_dom_sf"/>
</dbReference>
<evidence type="ECO:0000313" key="3">
    <source>
        <dbReference type="Proteomes" id="UP000749559"/>
    </source>
</evidence>
<keyword evidence="3" id="KW-1185">Reference proteome</keyword>
<evidence type="ECO:0000313" key="2">
    <source>
        <dbReference type="EMBL" id="CAH1777632.1"/>
    </source>
</evidence>
<dbReference type="InterPro" id="IPR050525">
    <property type="entry name" value="ECM_Assembly_Org"/>
</dbReference>
<dbReference type="SMART" id="SM00327">
    <property type="entry name" value="VWA"/>
    <property type="match status" value="1"/>
</dbReference>